<organism evidence="9 10">
    <name type="scientific">Blastococcus deserti</name>
    <dbReference type="NCBI Taxonomy" id="2259033"/>
    <lineage>
        <taxon>Bacteria</taxon>
        <taxon>Bacillati</taxon>
        <taxon>Actinomycetota</taxon>
        <taxon>Actinomycetes</taxon>
        <taxon>Geodermatophilales</taxon>
        <taxon>Geodermatophilaceae</taxon>
        <taxon>Blastococcus</taxon>
    </lineage>
</organism>
<dbReference type="EMBL" id="JBHUHP010000030">
    <property type="protein sequence ID" value="MFD2094051.1"/>
    <property type="molecule type" value="Genomic_DNA"/>
</dbReference>
<evidence type="ECO:0000256" key="7">
    <source>
        <dbReference type="SAM" id="Phobius"/>
    </source>
</evidence>
<comment type="similarity">
    <text evidence="2">Belongs to the resistance-nodulation-cell division (RND) (TC 2.A.6) family. MmpL subfamily.</text>
</comment>
<feature type="transmembrane region" description="Helical" evidence="7">
    <location>
        <begin position="282"/>
        <end position="303"/>
    </location>
</feature>
<evidence type="ECO:0000256" key="2">
    <source>
        <dbReference type="ARBA" id="ARBA00010157"/>
    </source>
</evidence>
<feature type="transmembrane region" description="Helical" evidence="7">
    <location>
        <begin position="644"/>
        <end position="664"/>
    </location>
</feature>
<dbReference type="Gene3D" id="1.20.1640.10">
    <property type="entry name" value="Multidrug efflux transporter AcrB transmembrane domain"/>
    <property type="match status" value="2"/>
</dbReference>
<dbReference type="RefSeq" id="WP_376880441.1">
    <property type="nucleotide sequence ID" value="NZ_JBHUHP010000030.1"/>
</dbReference>
<proteinExistence type="inferred from homology"/>
<feature type="domain" description="SSD" evidence="8">
    <location>
        <begin position="202"/>
        <end position="332"/>
    </location>
</feature>
<sequence>MFEALGRVMYRRRRWVVALTVAFLAFAGIWGTGVFGAMTSGGFDDPGSESTRAFQVAERELGRGGGDVVVLYSSDELTVDDPAYASAVEQSLAALPDEVVEEAVTFFGTGAPQLVSEDRRSTYAVLTLAGDPDQRTEGLERIEDELTAQHLDEQGLETQIGGGTTINRDIDERVSADIARAETISMPILAVLLVVIFGSLAAAALPLAIGVTAILGAFTALRGFSMVTDVSIFAVNIVTIVGLGLAIDYGLFVVSRFREEIRRQPDTETALARTMATAGRTVAVSGMTVAISLAGLLIFPQVFLRSMGFGGMSAVLIAMLAALTLLPALLAMLGPRVDALSVRPWLRRVFGRAPRATTDEQGAWARIAHSVMRRPVIYTVVVTAVLVVLALPFLRVQFGGIDERALPEGTESRVVAETIRAEFPTSEDGPIDAVVTLPGAVDSPAGGAALQDYVDAVAAVPGVEGATVVDAAGNTAHVDIAYAGDPLSADARELVDDVRAVPAPDGGQALVGGQSAELKDLLDSLAALLPWMAVFVVATTFVLLFLAFGSLVLPIKAVVMNVLSLGASFGALVWIFQEGNLSGFLDFTPTGFIEATQPILVLAIVFGLSMDYEVFLMSRIREQYDLTGDNTTAVATGLQRTGGIITSAALLLLVVIGAFSLSGITFIKMIGVAMLIAIVVDATVVRILLVPATMRLLGRANWWAPGPLGRLYARYGIRESDDGEPGTERREPALAGTR</sequence>
<feature type="transmembrane region" description="Helical" evidence="7">
    <location>
        <begin position="528"/>
        <end position="551"/>
    </location>
</feature>
<keyword evidence="5 7" id="KW-1133">Transmembrane helix</keyword>
<feature type="transmembrane region" description="Helical" evidence="7">
    <location>
        <begin position="558"/>
        <end position="577"/>
    </location>
</feature>
<dbReference type="Pfam" id="PF03176">
    <property type="entry name" value="MMPL"/>
    <property type="match status" value="2"/>
</dbReference>
<dbReference type="Proteomes" id="UP001597402">
    <property type="component" value="Unassembled WGS sequence"/>
</dbReference>
<gene>
    <name evidence="9" type="ORF">ACFSHS_20995</name>
</gene>
<evidence type="ECO:0000256" key="4">
    <source>
        <dbReference type="ARBA" id="ARBA00022692"/>
    </source>
</evidence>
<evidence type="ECO:0000256" key="5">
    <source>
        <dbReference type="ARBA" id="ARBA00022989"/>
    </source>
</evidence>
<keyword evidence="10" id="KW-1185">Reference proteome</keyword>
<feature type="transmembrane region" description="Helical" evidence="7">
    <location>
        <begin position="230"/>
        <end position="254"/>
    </location>
</feature>
<keyword evidence="6 7" id="KW-0472">Membrane</keyword>
<feature type="transmembrane region" description="Helical" evidence="7">
    <location>
        <begin position="15"/>
        <end position="38"/>
    </location>
</feature>
<keyword evidence="4 7" id="KW-0812">Transmembrane</keyword>
<evidence type="ECO:0000256" key="6">
    <source>
        <dbReference type="ARBA" id="ARBA00023136"/>
    </source>
</evidence>
<evidence type="ECO:0000313" key="9">
    <source>
        <dbReference type="EMBL" id="MFD2094051.1"/>
    </source>
</evidence>
<comment type="caution">
    <text evidence="9">The sequence shown here is derived from an EMBL/GenBank/DDBJ whole genome shotgun (WGS) entry which is preliminary data.</text>
</comment>
<dbReference type="PANTHER" id="PTHR33406">
    <property type="entry name" value="MEMBRANE PROTEIN MJ1562-RELATED"/>
    <property type="match status" value="1"/>
</dbReference>
<dbReference type="SUPFAM" id="SSF82866">
    <property type="entry name" value="Multidrug efflux transporter AcrB transmembrane domain"/>
    <property type="match status" value="2"/>
</dbReference>
<reference evidence="10" key="1">
    <citation type="journal article" date="2019" name="Int. J. Syst. Evol. Microbiol.">
        <title>The Global Catalogue of Microorganisms (GCM) 10K type strain sequencing project: providing services to taxonomists for standard genome sequencing and annotation.</title>
        <authorList>
            <consortium name="The Broad Institute Genomics Platform"/>
            <consortium name="The Broad Institute Genome Sequencing Center for Infectious Disease"/>
            <person name="Wu L."/>
            <person name="Ma J."/>
        </authorList>
    </citation>
    <scope>NUCLEOTIDE SEQUENCE [LARGE SCALE GENOMIC DNA]</scope>
    <source>
        <strain evidence="10">JCM 3338</strain>
    </source>
</reference>
<dbReference type="PANTHER" id="PTHR33406:SF11">
    <property type="entry name" value="MEMBRANE PROTEIN SCO6666-RELATED"/>
    <property type="match status" value="1"/>
</dbReference>
<accession>A0ABW4XF18</accession>
<keyword evidence="3" id="KW-1003">Cell membrane</keyword>
<evidence type="ECO:0000256" key="1">
    <source>
        <dbReference type="ARBA" id="ARBA00004651"/>
    </source>
</evidence>
<feature type="transmembrane region" description="Helical" evidence="7">
    <location>
        <begin position="309"/>
        <end position="333"/>
    </location>
</feature>
<feature type="transmembrane region" description="Helical" evidence="7">
    <location>
        <begin position="670"/>
        <end position="689"/>
    </location>
</feature>
<protein>
    <submittedName>
        <fullName evidence="9">MMPL family transporter</fullName>
    </submittedName>
</protein>
<evidence type="ECO:0000313" key="10">
    <source>
        <dbReference type="Proteomes" id="UP001597402"/>
    </source>
</evidence>
<dbReference type="InterPro" id="IPR004869">
    <property type="entry name" value="MMPL_dom"/>
</dbReference>
<dbReference type="PROSITE" id="PS50156">
    <property type="entry name" value="SSD"/>
    <property type="match status" value="1"/>
</dbReference>
<dbReference type="InterPro" id="IPR000731">
    <property type="entry name" value="SSD"/>
</dbReference>
<comment type="subcellular location">
    <subcellularLocation>
        <location evidence="1">Cell membrane</location>
        <topology evidence="1">Multi-pass membrane protein</topology>
    </subcellularLocation>
</comment>
<name>A0ABW4XF18_9ACTN</name>
<evidence type="ECO:0000259" key="8">
    <source>
        <dbReference type="PROSITE" id="PS50156"/>
    </source>
</evidence>
<dbReference type="InterPro" id="IPR050545">
    <property type="entry name" value="Mycobact_MmpL"/>
</dbReference>
<feature type="transmembrane region" description="Helical" evidence="7">
    <location>
        <begin position="376"/>
        <end position="394"/>
    </location>
</feature>
<feature type="transmembrane region" description="Helical" evidence="7">
    <location>
        <begin position="188"/>
        <end position="218"/>
    </location>
</feature>
<evidence type="ECO:0000256" key="3">
    <source>
        <dbReference type="ARBA" id="ARBA00022475"/>
    </source>
</evidence>
<feature type="transmembrane region" description="Helical" evidence="7">
    <location>
        <begin position="597"/>
        <end position="616"/>
    </location>
</feature>